<sequence>MLKHRFICIIFSVVSVFGYSCDLNDPTAVPATLPSLLDDGPPRKISLSNNIQLDIPDAEGVLKMHSADSLVLLDQLTNWPTETGQISSIKAQPVVLDQNYDGIADAVYTIDTSGRLWFIPLTRSGFAEPELLADFSAIAAEFRQPLQLVHTLAPVGAGPLQRQTMLLIIASMAAGGDSLLVVKHLPQQRAVIQLSDLTDRTYLSDAEAGSGIAEQLWQQIQQGAGWYVQMNKRITAVPQVYAGVVYLSSVQVAAVRPDCSLAENTELQIHALHLHHAGAVYARRHWQIAALERGQLVLQKNLQGELELSLHNEQQQHRVQADLLAITPDCANCVTALTADQFPRISRLATFQTEQGGH</sequence>
<evidence type="ECO:0008006" key="3">
    <source>
        <dbReference type="Google" id="ProtNLM"/>
    </source>
</evidence>
<dbReference type="EMBL" id="FNXF01000001">
    <property type="protein sequence ID" value="SEH60775.1"/>
    <property type="molecule type" value="Genomic_DNA"/>
</dbReference>
<protein>
    <recommendedName>
        <fullName evidence="3">Repeat domain-containing protein</fullName>
    </recommendedName>
</protein>
<evidence type="ECO:0000313" key="2">
    <source>
        <dbReference type="Proteomes" id="UP000199371"/>
    </source>
</evidence>
<keyword evidence="2" id="KW-1185">Reference proteome</keyword>
<dbReference type="STRING" id="173990.SAMN05660691_00487"/>
<dbReference type="AlphaFoldDB" id="A0A1H6JEU7"/>
<reference evidence="2" key="1">
    <citation type="submission" date="2016-10" db="EMBL/GenBank/DDBJ databases">
        <authorList>
            <person name="Varghese N."/>
            <person name="Submissions S."/>
        </authorList>
    </citation>
    <scope>NUCLEOTIDE SEQUENCE [LARGE SCALE GENOMIC DNA]</scope>
    <source>
        <strain evidence="2">DSM 17616</strain>
    </source>
</reference>
<name>A0A1H6JEU7_9GAMM</name>
<dbReference type="RefSeq" id="WP_092789796.1">
    <property type="nucleotide sequence ID" value="NZ_FNXF01000001.1"/>
</dbReference>
<evidence type="ECO:0000313" key="1">
    <source>
        <dbReference type="EMBL" id="SEH60775.1"/>
    </source>
</evidence>
<dbReference type="PROSITE" id="PS51257">
    <property type="entry name" value="PROKAR_LIPOPROTEIN"/>
    <property type="match status" value="1"/>
</dbReference>
<dbReference type="Proteomes" id="UP000199371">
    <property type="component" value="Unassembled WGS sequence"/>
</dbReference>
<dbReference type="OrthoDB" id="5756082at2"/>
<accession>A0A1H6JEU7</accession>
<gene>
    <name evidence="1" type="ORF">SAMN05660691_00487</name>
</gene>
<organism evidence="1 2">
    <name type="scientific">Rheinheimera pacifica</name>
    <dbReference type="NCBI Taxonomy" id="173990"/>
    <lineage>
        <taxon>Bacteria</taxon>
        <taxon>Pseudomonadati</taxon>
        <taxon>Pseudomonadota</taxon>
        <taxon>Gammaproteobacteria</taxon>
        <taxon>Chromatiales</taxon>
        <taxon>Chromatiaceae</taxon>
        <taxon>Rheinheimera</taxon>
    </lineage>
</organism>
<proteinExistence type="predicted"/>